<name>A0AAE7V331_9CAUD</name>
<sequence>MNVKLKVLRKVLEEAIANIDAGNGNHGDDELDDIISTLTKLNRGIKRISKREACERILHCSPSSFDNYIKLGLIPRGHKEYGFKELS</sequence>
<evidence type="ECO:0000313" key="1">
    <source>
        <dbReference type="EMBL" id="QWM90175.1"/>
    </source>
</evidence>
<dbReference type="EMBL" id="MZ130486">
    <property type="protein sequence ID" value="QWM90175.1"/>
    <property type="molecule type" value="Genomic_DNA"/>
</dbReference>
<keyword evidence="2" id="KW-1185">Reference proteome</keyword>
<dbReference type="KEGG" id="vg:75691244"/>
<gene>
    <name evidence="1" type="primary">gp_23108</name>
</gene>
<evidence type="ECO:0000313" key="2">
    <source>
        <dbReference type="Proteomes" id="UP000827813"/>
    </source>
</evidence>
<dbReference type="GeneID" id="75691244"/>
<protein>
    <submittedName>
        <fullName evidence="1">Excisionase, terminase small subunit</fullName>
    </submittedName>
</protein>
<dbReference type="RefSeq" id="YP_010359747.1">
    <property type="nucleotide sequence ID" value="NC_062776.1"/>
</dbReference>
<organism evidence="1 2">
    <name type="scientific">uncultured phage cr9_1</name>
    <dbReference type="NCBI Taxonomy" id="2986400"/>
    <lineage>
        <taxon>Viruses</taxon>
        <taxon>Duplodnaviria</taxon>
        <taxon>Heunggongvirae</taxon>
        <taxon>Uroviricota</taxon>
        <taxon>Caudoviricetes</taxon>
        <taxon>Crassvirales</taxon>
        <taxon>Intestiviridae</taxon>
        <taxon>Crudevirinae</taxon>
        <taxon>Dabirmavirus</taxon>
        <taxon>Dabirmavirus hominis</taxon>
    </lineage>
</organism>
<reference evidence="1 2" key="1">
    <citation type="submission" date="2021-04" db="EMBL/GenBank/DDBJ databases">
        <authorList>
            <person name="Shkoporov A.N."/>
            <person name="Stockdale S.R."/>
            <person name="Guerin E."/>
            <person name="Ross R.P."/>
            <person name="Hill C."/>
        </authorList>
    </citation>
    <scope>NUCLEOTIDE SEQUENCE [LARGE SCALE GENOMIC DNA]</scope>
    <source>
        <strain evidence="2">cr9_1</strain>
    </source>
</reference>
<dbReference type="Proteomes" id="UP000827813">
    <property type="component" value="Segment"/>
</dbReference>
<proteinExistence type="predicted"/>
<accession>A0AAE7V331</accession>